<evidence type="ECO:0000259" key="2">
    <source>
        <dbReference type="Pfam" id="PF14292"/>
    </source>
</evidence>
<comment type="caution">
    <text evidence="4">The sequence shown here is derived from an EMBL/GenBank/DDBJ whole genome shotgun (WGS) entry which is preliminary data.</text>
</comment>
<dbReference type="Proteomes" id="UP001597061">
    <property type="component" value="Unassembled WGS sequence"/>
</dbReference>
<feature type="domain" description="Outer membrane protein SusF/SusE-like C-terminal" evidence="3">
    <location>
        <begin position="275"/>
        <end position="368"/>
    </location>
</feature>
<evidence type="ECO:0000259" key="3">
    <source>
        <dbReference type="Pfam" id="PF16411"/>
    </source>
</evidence>
<protein>
    <submittedName>
        <fullName evidence="4">SusE domain-containing protein</fullName>
    </submittedName>
</protein>
<dbReference type="Pfam" id="PF16411">
    <property type="entry name" value="SusF_SusE"/>
    <property type="match status" value="1"/>
</dbReference>
<accession>A0ABW3JNB0</accession>
<keyword evidence="5" id="KW-1185">Reference proteome</keyword>
<organism evidence="4 5">
    <name type="scientific">Mariniflexile jejuense</name>
    <dbReference type="NCBI Taxonomy" id="1173582"/>
    <lineage>
        <taxon>Bacteria</taxon>
        <taxon>Pseudomonadati</taxon>
        <taxon>Bacteroidota</taxon>
        <taxon>Flavobacteriia</taxon>
        <taxon>Flavobacteriales</taxon>
        <taxon>Flavobacteriaceae</taxon>
        <taxon>Mariniflexile</taxon>
    </lineage>
</organism>
<reference evidence="5" key="1">
    <citation type="journal article" date="2019" name="Int. J. Syst. Evol. Microbiol.">
        <title>The Global Catalogue of Microorganisms (GCM) 10K type strain sequencing project: providing services to taxonomists for standard genome sequencing and annotation.</title>
        <authorList>
            <consortium name="The Broad Institute Genomics Platform"/>
            <consortium name="The Broad Institute Genome Sequencing Center for Infectious Disease"/>
            <person name="Wu L."/>
            <person name="Ma J."/>
        </authorList>
    </citation>
    <scope>NUCLEOTIDE SEQUENCE [LARGE SCALE GENOMIC DNA]</scope>
    <source>
        <strain evidence="5">CCUG 62414</strain>
    </source>
</reference>
<feature type="domain" description="SusE outer membrane protein" evidence="2">
    <location>
        <begin position="25"/>
        <end position="126"/>
    </location>
</feature>
<evidence type="ECO:0000313" key="4">
    <source>
        <dbReference type="EMBL" id="MFD0990993.1"/>
    </source>
</evidence>
<feature type="signal peptide" evidence="1">
    <location>
        <begin position="1"/>
        <end position="23"/>
    </location>
</feature>
<proteinExistence type="predicted"/>
<feature type="domain" description="SusE outer membrane protein" evidence="2">
    <location>
        <begin position="138"/>
        <end position="243"/>
    </location>
</feature>
<gene>
    <name evidence="4" type="ORF">ACFQ1R_12870</name>
</gene>
<evidence type="ECO:0000313" key="5">
    <source>
        <dbReference type="Proteomes" id="UP001597061"/>
    </source>
</evidence>
<dbReference type="PROSITE" id="PS51257">
    <property type="entry name" value="PROKAR_LIPOPROTEIN"/>
    <property type="match status" value="1"/>
</dbReference>
<evidence type="ECO:0000256" key="1">
    <source>
        <dbReference type="SAM" id="SignalP"/>
    </source>
</evidence>
<feature type="chain" id="PRO_5045261063" evidence="1">
    <location>
        <begin position="24"/>
        <end position="487"/>
    </location>
</feature>
<dbReference type="InterPro" id="IPR025970">
    <property type="entry name" value="SusE"/>
</dbReference>
<dbReference type="Pfam" id="PF14292">
    <property type="entry name" value="SusE"/>
    <property type="match status" value="2"/>
</dbReference>
<keyword evidence="1" id="KW-0732">Signal</keyword>
<name>A0ABW3JNB0_9FLAO</name>
<dbReference type="InterPro" id="IPR032187">
    <property type="entry name" value="SusF/SusE-like_C"/>
</dbReference>
<dbReference type="Gene3D" id="2.60.40.3620">
    <property type="match status" value="2"/>
</dbReference>
<dbReference type="RefSeq" id="WP_379926653.1">
    <property type="nucleotide sequence ID" value="NZ_JBHTJI010000022.1"/>
</dbReference>
<sequence>MNLYIKKISFLFLSLVLVFSACETEESIEITSPEPALVLQEPGISNVFLNFGTPANSAITLSWNDNLTESSSYSIEMALDSEFTSIVNLGTASSNSFSISVAALNTAIRNAGAVNFSDIAIYLRVNAGGTMSNAVQYLVTTYPTQAPQITSPTASAPFVLSIGTSGQTAITINWTDAVLTSTLGVDVNYTIEAAAAGTNFAAPVLIGSVKNNTSVTATHADFNAVAIGIGLSPTVAGNMAIRVIAKITNSNGNVLERISTPVTISVTPYLATFPNLYMVGDATTPGWDNNNNNTPMFRNQDVPNAYVFTGYFKAGAFKLLQTKGQWQPQWGTNGGSSLAVNLGSGSDPGTFNVATAGYYTYNLTTVGESGSYTVSPFNASGATTYTTMGIIGQAIGGWGDADEINFTKDANNPHLWYALAVNFTNGQEFLIRANDQWNDVWRHTGSTQLYGKALLAGSGNNFPFTKASGSYNVWFNDLDGNYVIIPN</sequence>
<dbReference type="EMBL" id="JBHTJI010000022">
    <property type="protein sequence ID" value="MFD0990993.1"/>
    <property type="molecule type" value="Genomic_DNA"/>
</dbReference>